<organism evidence="2">
    <name type="scientific">Anguilla anguilla</name>
    <name type="common">European freshwater eel</name>
    <name type="synonym">Muraena anguilla</name>
    <dbReference type="NCBI Taxonomy" id="7936"/>
    <lineage>
        <taxon>Eukaryota</taxon>
        <taxon>Metazoa</taxon>
        <taxon>Chordata</taxon>
        <taxon>Craniata</taxon>
        <taxon>Vertebrata</taxon>
        <taxon>Euteleostomi</taxon>
        <taxon>Actinopterygii</taxon>
        <taxon>Neopterygii</taxon>
        <taxon>Teleostei</taxon>
        <taxon>Anguilliformes</taxon>
        <taxon>Anguillidae</taxon>
        <taxon>Anguilla</taxon>
    </lineage>
</organism>
<keyword evidence="1" id="KW-0472">Membrane</keyword>
<evidence type="ECO:0000313" key="2">
    <source>
        <dbReference type="EMBL" id="JAH13653.1"/>
    </source>
</evidence>
<reference evidence="2" key="2">
    <citation type="journal article" date="2015" name="Fish Shellfish Immunol.">
        <title>Early steps in the European eel (Anguilla anguilla)-Vibrio vulnificus interaction in the gills: Role of the RtxA13 toxin.</title>
        <authorList>
            <person name="Callol A."/>
            <person name="Pajuelo D."/>
            <person name="Ebbesson L."/>
            <person name="Teles M."/>
            <person name="MacKenzie S."/>
            <person name="Amaro C."/>
        </authorList>
    </citation>
    <scope>NUCLEOTIDE SEQUENCE</scope>
</reference>
<feature type="transmembrane region" description="Helical" evidence="1">
    <location>
        <begin position="29"/>
        <end position="51"/>
    </location>
</feature>
<sequence>MSCLTNVYISRDKWGKKKNRDLLSRQGRFSLFCVCIVLLILLLLLFLLLILS</sequence>
<dbReference type="EMBL" id="GBXM01094924">
    <property type="protein sequence ID" value="JAH13653.1"/>
    <property type="molecule type" value="Transcribed_RNA"/>
</dbReference>
<keyword evidence="1" id="KW-0812">Transmembrane</keyword>
<dbReference type="AlphaFoldDB" id="A0A0E9QC24"/>
<accession>A0A0E9QC24</accession>
<evidence type="ECO:0000256" key="1">
    <source>
        <dbReference type="SAM" id="Phobius"/>
    </source>
</evidence>
<protein>
    <submittedName>
        <fullName evidence="2">Uncharacterized protein</fullName>
    </submittedName>
</protein>
<reference evidence="2" key="1">
    <citation type="submission" date="2014-11" db="EMBL/GenBank/DDBJ databases">
        <authorList>
            <person name="Amaro Gonzalez C."/>
        </authorList>
    </citation>
    <scope>NUCLEOTIDE SEQUENCE</scope>
</reference>
<name>A0A0E9QC24_ANGAN</name>
<keyword evidence="1" id="KW-1133">Transmembrane helix</keyword>
<proteinExistence type="predicted"/>